<organism evidence="2 3">
    <name type="scientific">Pseudonocardia xishanensis</name>
    <dbReference type="NCBI Taxonomy" id="630995"/>
    <lineage>
        <taxon>Bacteria</taxon>
        <taxon>Bacillati</taxon>
        <taxon>Actinomycetota</taxon>
        <taxon>Actinomycetes</taxon>
        <taxon>Pseudonocardiales</taxon>
        <taxon>Pseudonocardiaceae</taxon>
        <taxon>Pseudonocardia</taxon>
    </lineage>
</organism>
<dbReference type="RefSeq" id="WP_345425973.1">
    <property type="nucleotide sequence ID" value="NZ_BAABGT010000099.1"/>
</dbReference>
<feature type="domain" description="Glycosyltransferase 2-like" evidence="1">
    <location>
        <begin position="11"/>
        <end position="99"/>
    </location>
</feature>
<dbReference type="Proteomes" id="UP001501598">
    <property type="component" value="Unassembled WGS sequence"/>
</dbReference>
<name>A0ABP8S0C3_9PSEU</name>
<proteinExistence type="predicted"/>
<sequence>MADIGAPPRFSVVTIAYNDLAGLRRTIASVDAQQFTSYEHLVVDGASTDGTVEWLRGLAENPARTIVSEPDDGIYDAMNKGLRSARGEIVIIMNSGDTFSSPQSLGTIDASQVEHGWEWAYGAIRMTDTTGRPIGAYSFDPFKAHLFTLGLAWIPHASVAVTRELALKLGPYRADLGTVADQEYLMRAAAIVPPHVITWFLADYEMGGVSQSGSARQRELAWHRMRAETGQLWRNSRLADRAVAETLALGQVLRSVAKRVHGPVAS</sequence>
<dbReference type="Gene3D" id="3.90.550.10">
    <property type="entry name" value="Spore Coat Polysaccharide Biosynthesis Protein SpsA, Chain A"/>
    <property type="match status" value="1"/>
</dbReference>
<dbReference type="PANTHER" id="PTHR22916">
    <property type="entry name" value="GLYCOSYLTRANSFERASE"/>
    <property type="match status" value="1"/>
</dbReference>
<dbReference type="CDD" id="cd06433">
    <property type="entry name" value="GT_2_WfgS_like"/>
    <property type="match status" value="1"/>
</dbReference>
<dbReference type="PANTHER" id="PTHR22916:SF67">
    <property type="entry name" value="COLANIC ACID BIOSYNTHESIS GLYCOSYL TRANSFERASE WCAE-RELATED"/>
    <property type="match status" value="1"/>
</dbReference>
<accession>A0ABP8S0C3</accession>
<dbReference type="InterPro" id="IPR001173">
    <property type="entry name" value="Glyco_trans_2-like"/>
</dbReference>
<evidence type="ECO:0000259" key="1">
    <source>
        <dbReference type="Pfam" id="PF00535"/>
    </source>
</evidence>
<evidence type="ECO:0000313" key="2">
    <source>
        <dbReference type="EMBL" id="GAA4556764.1"/>
    </source>
</evidence>
<gene>
    <name evidence="2" type="ORF">GCM10023175_59710</name>
</gene>
<dbReference type="SUPFAM" id="SSF53448">
    <property type="entry name" value="Nucleotide-diphospho-sugar transferases"/>
    <property type="match status" value="1"/>
</dbReference>
<comment type="caution">
    <text evidence="2">The sequence shown here is derived from an EMBL/GenBank/DDBJ whole genome shotgun (WGS) entry which is preliminary data.</text>
</comment>
<protein>
    <submittedName>
        <fullName evidence="2">Glycosyltransferase family 2 protein</fullName>
    </submittedName>
</protein>
<reference evidence="3" key="1">
    <citation type="journal article" date="2019" name="Int. J. Syst. Evol. Microbiol.">
        <title>The Global Catalogue of Microorganisms (GCM) 10K type strain sequencing project: providing services to taxonomists for standard genome sequencing and annotation.</title>
        <authorList>
            <consortium name="The Broad Institute Genomics Platform"/>
            <consortium name="The Broad Institute Genome Sequencing Center for Infectious Disease"/>
            <person name="Wu L."/>
            <person name="Ma J."/>
        </authorList>
    </citation>
    <scope>NUCLEOTIDE SEQUENCE [LARGE SCALE GENOMIC DNA]</scope>
    <source>
        <strain evidence="3">JCM 17906</strain>
    </source>
</reference>
<dbReference type="EMBL" id="BAABGT010000099">
    <property type="protein sequence ID" value="GAA4556764.1"/>
    <property type="molecule type" value="Genomic_DNA"/>
</dbReference>
<keyword evidence="3" id="KW-1185">Reference proteome</keyword>
<dbReference type="InterPro" id="IPR029044">
    <property type="entry name" value="Nucleotide-diphossugar_trans"/>
</dbReference>
<evidence type="ECO:0000313" key="3">
    <source>
        <dbReference type="Proteomes" id="UP001501598"/>
    </source>
</evidence>
<dbReference type="Pfam" id="PF00535">
    <property type="entry name" value="Glycos_transf_2"/>
    <property type="match status" value="1"/>
</dbReference>